<evidence type="ECO:0000313" key="1">
    <source>
        <dbReference type="EMBL" id="EFH84917.1"/>
    </source>
</evidence>
<organism evidence="1 2">
    <name type="scientific">Ktedonobacter racemifer DSM 44963</name>
    <dbReference type="NCBI Taxonomy" id="485913"/>
    <lineage>
        <taxon>Bacteria</taxon>
        <taxon>Bacillati</taxon>
        <taxon>Chloroflexota</taxon>
        <taxon>Ktedonobacteria</taxon>
        <taxon>Ktedonobacterales</taxon>
        <taxon>Ktedonobacteraceae</taxon>
        <taxon>Ktedonobacter</taxon>
    </lineage>
</organism>
<reference evidence="1 2" key="1">
    <citation type="journal article" date="2011" name="Stand. Genomic Sci.">
        <title>Non-contiguous finished genome sequence and contextual data of the filamentous soil bacterium Ktedonobacter racemifer type strain (SOSP1-21).</title>
        <authorList>
            <person name="Chang Y.J."/>
            <person name="Land M."/>
            <person name="Hauser L."/>
            <person name="Chertkov O."/>
            <person name="Del Rio T.G."/>
            <person name="Nolan M."/>
            <person name="Copeland A."/>
            <person name="Tice H."/>
            <person name="Cheng J.F."/>
            <person name="Lucas S."/>
            <person name="Han C."/>
            <person name="Goodwin L."/>
            <person name="Pitluck S."/>
            <person name="Ivanova N."/>
            <person name="Ovchinikova G."/>
            <person name="Pati A."/>
            <person name="Chen A."/>
            <person name="Palaniappan K."/>
            <person name="Mavromatis K."/>
            <person name="Liolios K."/>
            <person name="Brettin T."/>
            <person name="Fiebig A."/>
            <person name="Rohde M."/>
            <person name="Abt B."/>
            <person name="Goker M."/>
            <person name="Detter J.C."/>
            <person name="Woyke T."/>
            <person name="Bristow J."/>
            <person name="Eisen J.A."/>
            <person name="Markowitz V."/>
            <person name="Hugenholtz P."/>
            <person name="Kyrpides N.C."/>
            <person name="Klenk H.P."/>
            <person name="Lapidus A."/>
        </authorList>
    </citation>
    <scope>NUCLEOTIDE SEQUENCE [LARGE SCALE GENOMIC DNA]</scope>
    <source>
        <strain evidence="2">DSM 44963</strain>
    </source>
</reference>
<dbReference type="Proteomes" id="UP000004508">
    <property type="component" value="Unassembled WGS sequence"/>
</dbReference>
<sequence length="179" mass="20637">MRPLFALLLEVAHGLSNQEQREAEEVQKRFEEHLMRMRERAEQAEAGGSALVHFLKVTESYAPHLFYCYQVAAMPRTNNDLEQAFGYVRRSERRATGRKGTIPGLVVRGPVCVTAALATRLHLFTDKELVPHDLLAWHHLRKQIASRQQARRQQFRFRKDPTAYLAALEGRLSKMSLRS</sequence>
<keyword evidence="2" id="KW-1185">Reference proteome</keyword>
<protein>
    <submittedName>
        <fullName evidence="1">Transposase</fullName>
    </submittedName>
</protein>
<accession>D6TXI4</accession>
<proteinExistence type="predicted"/>
<dbReference type="AlphaFoldDB" id="D6TXI4"/>
<dbReference type="eggNOG" id="ENOG502ZX18">
    <property type="taxonomic scope" value="Bacteria"/>
</dbReference>
<dbReference type="STRING" id="485913.Krac_6038"/>
<gene>
    <name evidence="1" type="ORF">Krac_6038</name>
</gene>
<comment type="caution">
    <text evidence="1">The sequence shown here is derived from an EMBL/GenBank/DDBJ whole genome shotgun (WGS) entry which is preliminary data.</text>
</comment>
<dbReference type="InParanoid" id="D6TXI4"/>
<evidence type="ECO:0000313" key="2">
    <source>
        <dbReference type="Proteomes" id="UP000004508"/>
    </source>
</evidence>
<name>D6TXI4_KTERA</name>
<dbReference type="EMBL" id="ADVG01000003">
    <property type="protein sequence ID" value="EFH84917.1"/>
    <property type="molecule type" value="Genomic_DNA"/>
</dbReference>